<evidence type="ECO:0000256" key="3">
    <source>
        <dbReference type="ARBA" id="ARBA00022741"/>
    </source>
</evidence>
<keyword evidence="2 5" id="KW-0819">tRNA processing</keyword>
<protein>
    <recommendedName>
        <fullName evidence="5">tRNA(Ile)-lysidine synthase, chloroplastic</fullName>
        <ecNumber evidence="5">6.3.4.19</ecNumber>
    </recommendedName>
    <alternativeName>
        <fullName evidence="5">tRNA(Ile)-2-lysyl-cytidine synthase</fullName>
    </alternativeName>
    <alternativeName>
        <fullName evidence="5">tRNA(Ile)-lysidine synthetase</fullName>
    </alternativeName>
</protein>
<dbReference type="InterPro" id="IPR011063">
    <property type="entry name" value="TilS/TtcA_N"/>
</dbReference>
<comment type="subcellular location">
    <subcellularLocation>
        <location evidence="5">Plastid</location>
        <location evidence="5">Chloroplast</location>
    </subcellularLocation>
</comment>
<dbReference type="SUPFAM" id="SSF52402">
    <property type="entry name" value="Adenine nucleotide alpha hydrolases-like"/>
    <property type="match status" value="1"/>
</dbReference>
<dbReference type="InterPro" id="IPR012094">
    <property type="entry name" value="tRNA_Ile_lys_synt"/>
</dbReference>
<dbReference type="AlphaFoldDB" id="A0A097KRA7"/>
<dbReference type="GO" id="GO:0006400">
    <property type="term" value="P:tRNA modification"/>
    <property type="evidence" value="ECO:0007669"/>
    <property type="project" value="UniProtKB-UniRule"/>
</dbReference>
<accession>A0A097KRA7</accession>
<dbReference type="PANTHER" id="PTHR43033:SF1">
    <property type="entry name" value="TRNA(ILE)-LYSIDINE SYNTHASE-RELATED"/>
    <property type="match status" value="1"/>
</dbReference>
<dbReference type="PANTHER" id="PTHR43033">
    <property type="entry name" value="TRNA(ILE)-LYSIDINE SYNTHASE-RELATED"/>
    <property type="match status" value="1"/>
</dbReference>
<feature type="binding site" evidence="5">
    <location>
        <begin position="31"/>
        <end position="36"/>
    </location>
    <ligand>
        <name>ATP</name>
        <dbReference type="ChEBI" id="CHEBI:30616"/>
    </ligand>
</feature>
<gene>
    <name evidence="7" type="primary">ycf62</name>
    <name evidence="5" type="synonym">tilS</name>
</gene>
<comment type="catalytic activity">
    <reaction evidence="5">
        <text>cytidine(34) in tRNA(Ile2) + L-lysine + ATP = lysidine(34) in tRNA(Ile2) + AMP + diphosphate + H(+)</text>
        <dbReference type="Rhea" id="RHEA:43744"/>
        <dbReference type="Rhea" id="RHEA-COMP:10625"/>
        <dbReference type="Rhea" id="RHEA-COMP:10670"/>
        <dbReference type="ChEBI" id="CHEBI:15378"/>
        <dbReference type="ChEBI" id="CHEBI:30616"/>
        <dbReference type="ChEBI" id="CHEBI:32551"/>
        <dbReference type="ChEBI" id="CHEBI:33019"/>
        <dbReference type="ChEBI" id="CHEBI:82748"/>
        <dbReference type="ChEBI" id="CHEBI:83665"/>
        <dbReference type="ChEBI" id="CHEBI:456215"/>
        <dbReference type="EC" id="6.3.4.19"/>
    </reaction>
</comment>
<reference evidence="7" key="1">
    <citation type="journal article" date="2014" name="BMC Evol. Biol.">
        <title>Chloroplast phylogenomic analysis resolves deep-level relationships within the green algal class Trebouxiophyceae.</title>
        <authorList>
            <person name="Lemieux C."/>
            <person name="Otis C."/>
            <person name="Turmel M."/>
        </authorList>
    </citation>
    <scope>NUCLEOTIDE SEQUENCE</scope>
</reference>
<proteinExistence type="inferred from homology"/>
<organism evidence="7">
    <name type="scientific">Marvania geminata</name>
    <dbReference type="NCBI Taxonomy" id="97105"/>
    <lineage>
        <taxon>Eukaryota</taxon>
        <taxon>Viridiplantae</taxon>
        <taxon>Chlorophyta</taxon>
        <taxon>core chlorophytes</taxon>
        <taxon>Trebouxiophyceae</taxon>
        <taxon>Chlorellales</taxon>
        <taxon>Chlorellaceae</taxon>
        <taxon>Marvania</taxon>
    </lineage>
</organism>
<evidence type="ECO:0000259" key="6">
    <source>
        <dbReference type="Pfam" id="PF01171"/>
    </source>
</evidence>
<comment type="domain">
    <text evidence="5">The N-terminal region contains the highly conserved SGGXDS motif, predicted to be a P-loop motif involved in ATP binding.</text>
</comment>
<feature type="domain" description="tRNA(Ile)-lysidine/2-thiocytidine synthase N-terminal" evidence="6">
    <location>
        <begin position="26"/>
        <end position="165"/>
    </location>
</feature>
<evidence type="ECO:0000256" key="1">
    <source>
        <dbReference type="ARBA" id="ARBA00022598"/>
    </source>
</evidence>
<feature type="domain" description="tRNA(Ile)-lysidine/2-thiocytidine synthase N-terminal" evidence="6">
    <location>
        <begin position="263"/>
        <end position="313"/>
    </location>
</feature>
<evidence type="ECO:0000313" key="7">
    <source>
        <dbReference type="EMBL" id="AIT95716.1"/>
    </source>
</evidence>
<dbReference type="GO" id="GO:0032267">
    <property type="term" value="F:tRNA(Ile)-lysidine synthase activity"/>
    <property type="evidence" value="ECO:0007669"/>
    <property type="project" value="UniProtKB-EC"/>
</dbReference>
<evidence type="ECO:0000256" key="4">
    <source>
        <dbReference type="ARBA" id="ARBA00022840"/>
    </source>
</evidence>
<dbReference type="EMBL" id="KM462888">
    <property type="protein sequence ID" value="AIT95716.1"/>
    <property type="molecule type" value="Genomic_DNA"/>
</dbReference>
<evidence type="ECO:0000256" key="2">
    <source>
        <dbReference type="ARBA" id="ARBA00022694"/>
    </source>
</evidence>
<geneLocation type="chloroplast" evidence="7"/>
<dbReference type="Pfam" id="PF01171">
    <property type="entry name" value="ATP_bind_3"/>
    <property type="match status" value="2"/>
</dbReference>
<dbReference type="EC" id="6.3.4.19" evidence="5"/>
<name>A0A097KRA7_9CHLO</name>
<keyword evidence="1 5" id="KW-0436">Ligase</keyword>
<dbReference type="GO" id="GO:0009507">
    <property type="term" value="C:chloroplast"/>
    <property type="evidence" value="ECO:0007669"/>
    <property type="project" value="UniProtKB-SubCell"/>
</dbReference>
<dbReference type="InterPro" id="IPR014729">
    <property type="entry name" value="Rossmann-like_a/b/a_fold"/>
</dbReference>
<dbReference type="HAMAP" id="MF_01161">
    <property type="entry name" value="tRNA_Ile_lys_synt"/>
    <property type="match status" value="1"/>
</dbReference>
<dbReference type="GO" id="GO:0005524">
    <property type="term" value="F:ATP binding"/>
    <property type="evidence" value="ECO:0007669"/>
    <property type="project" value="UniProtKB-UniRule"/>
</dbReference>
<dbReference type="RefSeq" id="YP_009106853.1">
    <property type="nucleotide sequence ID" value="NC_025549.1"/>
</dbReference>
<dbReference type="Gene3D" id="3.40.50.620">
    <property type="entry name" value="HUPs"/>
    <property type="match status" value="2"/>
</dbReference>
<dbReference type="GeneID" id="22161332"/>
<sequence>MNMNKNLSEISFIVHQTGLFLSPANLLCAISGGQDSIVVLLLLVHLKTLSQLEISLVYCNHFWQKDNFYTLHNLCKLAYLFGFPINFVVPKNTLNSEADGHLWRHTNFSYVAECLNTDFLLTGHTGNDQIETAVWHFLRGTGPKGLVSLEPTSYLKTTAISNSFLPQIFYKKKKSKKKLFRPSKIDVLNVSWKRPINQVQMHALHDWRHSRPMTAFWTTLKISYSISSLSSNLLSYNIKIPKELVCERKQDFFSKYDWYYYFGEQSKKKGCKIQRPLLNISRSTIKNLIIKNNFPVVQDGTNQNLRFLRNKIRLILMPLFRYYIQNRCDSNINNFLTILEKEQLYLETVVQNLIHLYSTQPEALNSVSYLPQSVQLLILKTLLQSYGVNSPKKIHIETFLNTSHFL</sequence>
<keyword evidence="7" id="KW-0934">Plastid</keyword>
<comment type="function">
    <text evidence="5">Ligates lysine onto the cytidine present at position 34 of the AUA codon-specific tRNA(Ile) that contains the anticodon CAU, in an ATP-dependent manner. Cytidine is converted to lysidine, thus changing the amino acid specificity of the tRNA from methionine to isoleucine.</text>
</comment>
<evidence type="ECO:0000256" key="5">
    <source>
        <dbReference type="HAMAP-Rule" id="MF_01161"/>
    </source>
</evidence>
<keyword evidence="3 5" id="KW-0547">Nucleotide-binding</keyword>
<keyword evidence="7" id="KW-0150">Chloroplast</keyword>
<comment type="similarity">
    <text evidence="5">Belongs to the tRNA(Ile)-lysidine synthase family.</text>
</comment>
<keyword evidence="4 5" id="KW-0067">ATP-binding</keyword>